<feature type="domain" description="Topo IA-type catalytic" evidence="12">
    <location>
        <begin position="129"/>
        <end position="548"/>
    </location>
</feature>
<dbReference type="NCBIfam" id="TIGR01051">
    <property type="entry name" value="topA_bact"/>
    <property type="match status" value="1"/>
</dbReference>
<keyword evidence="6" id="KW-0460">Magnesium</keyword>
<evidence type="ECO:0000313" key="14">
    <source>
        <dbReference type="Proteomes" id="UP000295757"/>
    </source>
</evidence>
<dbReference type="Gene3D" id="1.10.460.10">
    <property type="entry name" value="Topoisomerase I, domain 2"/>
    <property type="match status" value="1"/>
</dbReference>
<dbReference type="GO" id="GO:0003677">
    <property type="term" value="F:DNA binding"/>
    <property type="evidence" value="ECO:0007669"/>
    <property type="project" value="UniProtKB-KW"/>
</dbReference>
<dbReference type="InterPro" id="IPR003601">
    <property type="entry name" value="Topo_IA_2"/>
</dbReference>
<keyword evidence="3" id="KW-0479">Metal-binding</keyword>
<proteinExistence type="inferred from homology"/>
<dbReference type="CDD" id="cd03363">
    <property type="entry name" value="TOPRIM_TopoIA_TopoI"/>
    <property type="match status" value="1"/>
</dbReference>
<dbReference type="Gene3D" id="2.70.20.10">
    <property type="entry name" value="Topoisomerase I, domain 3"/>
    <property type="match status" value="1"/>
</dbReference>
<dbReference type="PRINTS" id="PR00417">
    <property type="entry name" value="PRTPISMRASEI"/>
</dbReference>
<evidence type="ECO:0000256" key="9">
    <source>
        <dbReference type="ARBA" id="ARBA00023235"/>
    </source>
</evidence>
<keyword evidence="7 10" id="KW-0799">Topoisomerase</keyword>
<dbReference type="HAMAP" id="MF_00952">
    <property type="entry name" value="Topoisom_1_prok"/>
    <property type="match status" value="1"/>
</dbReference>
<dbReference type="GO" id="GO:0003917">
    <property type="term" value="F:DNA topoisomerase type I (single strand cut, ATP-independent) activity"/>
    <property type="evidence" value="ECO:0007669"/>
    <property type="project" value="UniProtKB-UniRule"/>
</dbReference>
<dbReference type="Pfam" id="PF01131">
    <property type="entry name" value="Topoisom_bac"/>
    <property type="match status" value="1"/>
</dbReference>
<dbReference type="InterPro" id="IPR013826">
    <property type="entry name" value="Topo_IA_cen_sub3"/>
</dbReference>
<protein>
    <recommendedName>
        <fullName evidence="10">DNA topoisomerase 1</fullName>
        <ecNumber evidence="10">5.6.2.1</ecNumber>
    </recommendedName>
    <alternativeName>
        <fullName evidence="10">DNA topoisomerase I</fullName>
    </alternativeName>
</protein>
<dbReference type="EC" id="5.6.2.1" evidence="10"/>
<dbReference type="PANTHER" id="PTHR42785:SF1">
    <property type="entry name" value="DNA TOPOISOMERASE"/>
    <property type="match status" value="1"/>
</dbReference>
<evidence type="ECO:0000256" key="4">
    <source>
        <dbReference type="ARBA" id="ARBA00022771"/>
    </source>
</evidence>
<feature type="site" description="Interaction with DNA" evidence="10">
    <location>
        <position position="139"/>
    </location>
</feature>
<dbReference type="InterPro" id="IPR013824">
    <property type="entry name" value="Topo_IA_cen_sub1"/>
</dbReference>
<feature type="domain" description="Toprim" evidence="11">
    <location>
        <begin position="2"/>
        <end position="113"/>
    </location>
</feature>
<evidence type="ECO:0000259" key="12">
    <source>
        <dbReference type="PROSITE" id="PS52039"/>
    </source>
</evidence>
<reference evidence="13 14" key="1">
    <citation type="submission" date="2019-03" db="EMBL/GenBank/DDBJ databases">
        <title>Genomic Encyclopedia of Archaeal and Bacterial Type Strains, Phase II (KMG-II): from individual species to whole genera.</title>
        <authorList>
            <person name="Goeker M."/>
        </authorList>
    </citation>
    <scope>NUCLEOTIDE SEQUENCE [LARGE SCALE GENOMIC DNA]</scope>
    <source>
        <strain evidence="13 14">ATCC 35214</strain>
    </source>
</reference>
<dbReference type="RefSeq" id="WP_134109919.1">
    <property type="nucleotide sequence ID" value="NZ_SOCN01000001.1"/>
</dbReference>
<evidence type="ECO:0000256" key="6">
    <source>
        <dbReference type="ARBA" id="ARBA00022842"/>
    </source>
</evidence>
<dbReference type="InterPro" id="IPR034149">
    <property type="entry name" value="TOPRIM_TopoI"/>
</dbReference>
<dbReference type="PANTHER" id="PTHR42785">
    <property type="entry name" value="DNA TOPOISOMERASE, TYPE IA, CORE"/>
    <property type="match status" value="1"/>
</dbReference>
<dbReference type="InterPro" id="IPR003602">
    <property type="entry name" value="Topo_IA_DNA-bd_dom"/>
</dbReference>
<feature type="site" description="Interaction with DNA" evidence="10">
    <location>
        <position position="140"/>
    </location>
</feature>
<dbReference type="SMART" id="SM00436">
    <property type="entry name" value="TOP1Bc"/>
    <property type="match status" value="1"/>
</dbReference>
<comment type="catalytic activity">
    <reaction evidence="1 10">
        <text>ATP-independent breakage of single-stranded DNA, followed by passage and rejoining.</text>
        <dbReference type="EC" id="5.6.2.1"/>
    </reaction>
</comment>
<dbReference type="Gene3D" id="3.30.65.10">
    <property type="entry name" value="Bacterial Topoisomerase I, domain 1"/>
    <property type="match status" value="1"/>
</dbReference>
<dbReference type="InterPro" id="IPR013497">
    <property type="entry name" value="Topo_IA_cen"/>
</dbReference>
<comment type="caution">
    <text evidence="10">Lacks conserved residue(s) required for the propagation of feature annotation.</text>
</comment>
<dbReference type="SUPFAM" id="SSF56712">
    <property type="entry name" value="Prokaryotic type I DNA topoisomerase"/>
    <property type="match status" value="1"/>
</dbReference>
<dbReference type="InterPro" id="IPR028612">
    <property type="entry name" value="Topoisom_1_IA"/>
</dbReference>
<evidence type="ECO:0000313" key="13">
    <source>
        <dbReference type="EMBL" id="TDV24076.1"/>
    </source>
</evidence>
<dbReference type="InterPro" id="IPR013498">
    <property type="entry name" value="Topo_IA_Znf"/>
</dbReference>
<evidence type="ECO:0000256" key="5">
    <source>
        <dbReference type="ARBA" id="ARBA00022833"/>
    </source>
</evidence>
<dbReference type="AlphaFoldDB" id="A0A4R7UDG0"/>
<name>A0A4R7UDG0_9BACT</name>
<keyword evidence="8 10" id="KW-0238">DNA-binding</keyword>
<evidence type="ECO:0000256" key="2">
    <source>
        <dbReference type="ARBA" id="ARBA00009446"/>
    </source>
</evidence>
<dbReference type="SUPFAM" id="SSF57783">
    <property type="entry name" value="Zinc beta-ribbon"/>
    <property type="match status" value="1"/>
</dbReference>
<feature type="site" description="Interaction with DNA" evidence="10">
    <location>
        <position position="143"/>
    </location>
</feature>
<comment type="function">
    <text evidence="10">Releases the supercoiling and torsional tension of DNA, which is introduced during the DNA replication and transcription, by transiently cleaving and rejoining one strand of the DNA duplex. Introduces a single-strand break via transesterification at a target site in duplex DNA. The scissile phosphodiester is attacked by the catalytic tyrosine of the enzyme, resulting in the formation of a DNA-(5'-phosphotyrosyl)-enzyme intermediate and the expulsion of a 3'-OH DNA strand. The free DNA strand then undergoes passage around the unbroken strand, thus removing DNA supercoils. Finally, in the religation step, the DNA 3'-OH attacks the covalent intermediate to expel the active-site tyrosine and restore the DNA phosphodiester backbone.</text>
</comment>
<dbReference type="OrthoDB" id="9804262at2"/>
<evidence type="ECO:0000256" key="7">
    <source>
        <dbReference type="ARBA" id="ARBA00023029"/>
    </source>
</evidence>
<organism evidence="13 14">
    <name type="scientific">Mycoplasmopsis mustelae</name>
    <dbReference type="NCBI Taxonomy" id="171289"/>
    <lineage>
        <taxon>Bacteria</taxon>
        <taxon>Bacillati</taxon>
        <taxon>Mycoplasmatota</taxon>
        <taxon>Mycoplasmoidales</taxon>
        <taxon>Metamycoplasmataceae</taxon>
        <taxon>Mycoplasmopsis</taxon>
    </lineage>
</organism>
<keyword evidence="14" id="KW-1185">Reference proteome</keyword>
<keyword evidence="4" id="KW-0863">Zinc-finger</keyword>
<dbReference type="Pfam" id="PF01396">
    <property type="entry name" value="Zn_ribbon_Top1"/>
    <property type="match status" value="1"/>
</dbReference>
<dbReference type="InterPro" id="IPR005733">
    <property type="entry name" value="TopoI_bac-type"/>
</dbReference>
<evidence type="ECO:0000259" key="11">
    <source>
        <dbReference type="PROSITE" id="PS50880"/>
    </source>
</evidence>
<dbReference type="GO" id="GO:0006265">
    <property type="term" value="P:DNA topological change"/>
    <property type="evidence" value="ECO:0007669"/>
    <property type="project" value="UniProtKB-UniRule"/>
</dbReference>
<evidence type="ECO:0000256" key="8">
    <source>
        <dbReference type="ARBA" id="ARBA00023125"/>
    </source>
</evidence>
<dbReference type="PROSITE" id="PS50880">
    <property type="entry name" value="TOPRIM"/>
    <property type="match status" value="1"/>
</dbReference>
<accession>A0A4R7UDG0</accession>
<dbReference type="SMART" id="SM00493">
    <property type="entry name" value="TOPRIM"/>
    <property type="match status" value="1"/>
</dbReference>
<keyword evidence="9 10" id="KW-0413">Isomerase</keyword>
<dbReference type="EMBL" id="SOCN01000001">
    <property type="protein sequence ID" value="TDV24076.1"/>
    <property type="molecule type" value="Genomic_DNA"/>
</dbReference>
<dbReference type="PROSITE" id="PS52039">
    <property type="entry name" value="TOPO_IA_2"/>
    <property type="match status" value="1"/>
</dbReference>
<dbReference type="PROSITE" id="PS00396">
    <property type="entry name" value="TOPO_IA_1"/>
    <property type="match status" value="1"/>
</dbReference>
<dbReference type="InterPro" id="IPR000380">
    <property type="entry name" value="Topo_IA"/>
</dbReference>
<comment type="similarity">
    <text evidence="2 10">Belongs to the type IA topoisomerase family.</text>
</comment>
<dbReference type="InterPro" id="IPR023406">
    <property type="entry name" value="Topo_IA_AS"/>
</dbReference>
<comment type="subunit">
    <text evidence="10">Monomer.</text>
</comment>
<dbReference type="GO" id="GO:0008270">
    <property type="term" value="F:zinc ion binding"/>
    <property type="evidence" value="ECO:0007669"/>
    <property type="project" value="UniProtKB-KW"/>
</dbReference>
<keyword evidence="5" id="KW-0862">Zinc</keyword>
<sequence>MKNLVIVESPNKVKTIQKYLGDDFKVVASVGHFLKMKTDGVYGLGIDFETWEPKYSLDSTKKNIVKEIKELTKNSEHIYIATDPDREGEAIGSHLVTYFKLNDKYSRIKYNEISEEAILNALKKASPLDENLVNAQKSRRMLDRIIGFRVTNLIKNKFKNSPGLPTAGRVQSVALKLIVDREKEIEAFVPEDFYKLNALDAKGQVLANYFNTKNPEDKREWVLKDEYPEMFKYFQTSKKELKVVDIKISKRKMSAITPFKQSVLYKRSPYSAASTQIIIQKLYEGFGDGGLISYPRTDSTRMSEGFIKKTQAFIKDKYGSNYVAENVKGVSGDQDAHEAIRITNFNLTPQLAKTTYPEMTDRELAIYTLIYNNTFQSLIAQPIRESTLFTFQNGDYLFRKSFSRVLFDGYYIINKETEDEVNPNYKLGDVIPVDKFEFLEYQTQPEPRYNDGSLIEKLDEIKVGRPSTFASTVNIIKNRGFVVPDKSPLIPTDFGKKVSKALNDSFSEIFNEKYTAYVEEQLDKIAEHQLQKDSVMQEFWQNFELKIKDASNHMEVVVFKLHELQRPCPNCGGVLVIRSNKKGQKFIGCKSFPTCRHLESCNDTECQAENSINNQIEEEFTE</sequence>
<dbReference type="InterPro" id="IPR023405">
    <property type="entry name" value="Topo_IA_core_domain"/>
</dbReference>
<dbReference type="SMART" id="SM00437">
    <property type="entry name" value="TOP1Ac"/>
    <property type="match status" value="1"/>
</dbReference>
<dbReference type="InterPro" id="IPR006171">
    <property type="entry name" value="TOPRIM_dom"/>
</dbReference>
<dbReference type="Gene3D" id="3.40.50.140">
    <property type="match status" value="1"/>
</dbReference>
<evidence type="ECO:0000256" key="10">
    <source>
        <dbReference type="HAMAP-Rule" id="MF_00952"/>
    </source>
</evidence>
<evidence type="ECO:0000256" key="1">
    <source>
        <dbReference type="ARBA" id="ARBA00000213"/>
    </source>
</evidence>
<evidence type="ECO:0000256" key="3">
    <source>
        <dbReference type="ARBA" id="ARBA00022723"/>
    </source>
</evidence>
<dbReference type="CDD" id="cd00186">
    <property type="entry name" value="TOP1Ac"/>
    <property type="match status" value="1"/>
</dbReference>
<dbReference type="Proteomes" id="UP000295757">
    <property type="component" value="Unassembled WGS sequence"/>
</dbReference>
<feature type="active site" description="O-(5'-phospho-DNA)-tyrosine intermediate" evidence="10">
    <location>
        <position position="294"/>
    </location>
</feature>
<feature type="site" description="Interaction with DNA" evidence="10">
    <location>
        <position position="479"/>
    </location>
</feature>
<dbReference type="InterPro" id="IPR013825">
    <property type="entry name" value="Topo_IA_cen_sub2"/>
</dbReference>
<comment type="caution">
    <text evidence="13">The sequence shown here is derived from an EMBL/GenBank/DDBJ whole genome shotgun (WGS) entry which is preliminary data.</text>
</comment>
<dbReference type="Gene3D" id="1.10.290.10">
    <property type="entry name" value="Topoisomerase I, domain 4"/>
    <property type="match status" value="1"/>
</dbReference>
<dbReference type="GO" id="GO:0005694">
    <property type="term" value="C:chromosome"/>
    <property type="evidence" value="ECO:0007669"/>
    <property type="project" value="InterPro"/>
</dbReference>
<feature type="site" description="Interaction with DNA" evidence="10">
    <location>
        <position position="296"/>
    </location>
</feature>
<gene>
    <name evidence="10" type="primary">topA</name>
    <name evidence="13" type="ORF">BCF59_0020</name>
</gene>
<dbReference type="Pfam" id="PF01751">
    <property type="entry name" value="Toprim"/>
    <property type="match status" value="1"/>
</dbReference>
<feature type="site" description="Interaction with DNA" evidence="10">
    <location>
        <position position="32"/>
    </location>
</feature>